<keyword evidence="2" id="KW-1133">Transmembrane helix</keyword>
<feature type="coiled-coil region" evidence="1">
    <location>
        <begin position="51"/>
        <end position="78"/>
    </location>
</feature>
<reference evidence="4" key="1">
    <citation type="submission" date="2016-10" db="EMBL/GenBank/DDBJ databases">
        <authorList>
            <person name="Varghese N."/>
            <person name="Submissions S."/>
        </authorList>
    </citation>
    <scope>NUCLEOTIDE SEQUENCE [LARGE SCALE GENOMIC DNA]</scope>
    <source>
        <strain evidence="4">CGMCC 1.10223</strain>
    </source>
</reference>
<dbReference type="GO" id="GO:0051301">
    <property type="term" value="P:cell division"/>
    <property type="evidence" value="ECO:0007669"/>
    <property type="project" value="UniProtKB-KW"/>
</dbReference>
<organism evidence="3 4">
    <name type="scientific">Paenibacillus algorifonticola</name>
    <dbReference type="NCBI Taxonomy" id="684063"/>
    <lineage>
        <taxon>Bacteria</taxon>
        <taxon>Bacillati</taxon>
        <taxon>Bacillota</taxon>
        <taxon>Bacilli</taxon>
        <taxon>Bacillales</taxon>
        <taxon>Paenibacillaceae</taxon>
        <taxon>Paenibacillus</taxon>
    </lineage>
</organism>
<dbReference type="InterPro" id="IPR007060">
    <property type="entry name" value="FtsL/DivIC"/>
</dbReference>
<evidence type="ECO:0000256" key="2">
    <source>
        <dbReference type="SAM" id="Phobius"/>
    </source>
</evidence>
<dbReference type="Proteomes" id="UP000183410">
    <property type="component" value="Unassembled WGS sequence"/>
</dbReference>
<feature type="transmembrane region" description="Helical" evidence="2">
    <location>
        <begin position="21"/>
        <end position="38"/>
    </location>
</feature>
<dbReference type="Pfam" id="PF04977">
    <property type="entry name" value="DivIC"/>
    <property type="match status" value="1"/>
</dbReference>
<keyword evidence="3" id="KW-0132">Cell division</keyword>
<keyword evidence="3" id="KW-0131">Cell cycle</keyword>
<evidence type="ECO:0000313" key="3">
    <source>
        <dbReference type="EMBL" id="SFF43106.1"/>
    </source>
</evidence>
<dbReference type="RefSeq" id="WP_046234428.1">
    <property type="nucleotide sequence ID" value="NZ_FONN01000038.1"/>
</dbReference>
<name>A0A1I2IQL8_9BACL</name>
<evidence type="ECO:0000256" key="1">
    <source>
        <dbReference type="SAM" id="Coils"/>
    </source>
</evidence>
<gene>
    <name evidence="3" type="ORF">SAMN04487969_13819</name>
</gene>
<sequence>MATAAANKLTVNPGSKRRIKMWMMFIVLFMGWAAYTFFGQIQQQNATELRLAAVMKQKENATNQAQQLQQEIERLNDPEYIAQLATKGQGMVKEGEQQIQVVK</sequence>
<keyword evidence="2" id="KW-0472">Membrane</keyword>
<keyword evidence="4" id="KW-1185">Reference proteome</keyword>
<keyword evidence="2" id="KW-0812">Transmembrane</keyword>
<dbReference type="AlphaFoldDB" id="A0A1I2IQL8"/>
<protein>
    <submittedName>
        <fullName evidence="3">Cell division protein DivIC</fullName>
    </submittedName>
</protein>
<proteinExistence type="predicted"/>
<evidence type="ECO:0000313" key="4">
    <source>
        <dbReference type="Proteomes" id="UP000183410"/>
    </source>
</evidence>
<keyword evidence="1" id="KW-0175">Coiled coil</keyword>
<accession>A0A1I2IQL8</accession>
<dbReference type="EMBL" id="FONN01000038">
    <property type="protein sequence ID" value="SFF43106.1"/>
    <property type="molecule type" value="Genomic_DNA"/>
</dbReference>